<sequence>MEQAIRFLLSNFTLTLFVVGLMASLIALLRRPRPWDRGTIVEALLSWFLFFSLGVSFFYNFVMHVFFSEMAAAFIGWQTSPFQKEVGFASLGFSAVGFMAFKGGHGMRLAALIGPACFLWGAAAGHVQQMIAAHNFAPGNAGVIFYTDILLPLFGLALLRMQKRTGTITGTNLRTAASPPWPSRQ</sequence>
<comment type="caution">
    <text evidence="2">The sequence shown here is derived from an EMBL/GenBank/DDBJ whole genome shotgun (WGS) entry which is preliminary data.</text>
</comment>
<protein>
    <recommendedName>
        <fullName evidence="4">DUF4345 domain-containing protein</fullName>
    </recommendedName>
</protein>
<dbReference type="AlphaFoldDB" id="A0A838BJ69"/>
<feature type="transmembrane region" description="Helical" evidence="1">
    <location>
        <begin position="109"/>
        <end position="127"/>
    </location>
</feature>
<dbReference type="RefSeq" id="WP_181050978.1">
    <property type="nucleotide sequence ID" value="NZ_JACDXJ010000001.1"/>
</dbReference>
<dbReference type="InterPro" id="IPR046740">
    <property type="entry name" value="DUF6790"/>
</dbReference>
<feature type="transmembrane region" description="Helical" evidence="1">
    <location>
        <begin position="139"/>
        <end position="159"/>
    </location>
</feature>
<reference evidence="2 3" key="1">
    <citation type="submission" date="2020-07" db="EMBL/GenBank/DDBJ databases">
        <title>Draft genome and description of Microvirga mediterraneensis Marseille-Q2068 sp. nov.</title>
        <authorList>
            <person name="Boxberger M."/>
        </authorList>
    </citation>
    <scope>NUCLEOTIDE SEQUENCE [LARGE SCALE GENOMIC DNA]</scope>
    <source>
        <strain evidence="2 3">Marseille-Q2068</strain>
    </source>
</reference>
<evidence type="ECO:0000313" key="2">
    <source>
        <dbReference type="EMBL" id="MBA1155331.1"/>
    </source>
</evidence>
<gene>
    <name evidence="2" type="ORF">H0S73_04195</name>
</gene>
<feature type="transmembrane region" description="Helical" evidence="1">
    <location>
        <begin position="12"/>
        <end position="29"/>
    </location>
</feature>
<dbReference type="Pfam" id="PF20589">
    <property type="entry name" value="DUF6790"/>
    <property type="match status" value="1"/>
</dbReference>
<organism evidence="2 3">
    <name type="scientific">Microvirga mediterraneensis</name>
    <dbReference type="NCBI Taxonomy" id="2754695"/>
    <lineage>
        <taxon>Bacteria</taxon>
        <taxon>Pseudomonadati</taxon>
        <taxon>Pseudomonadota</taxon>
        <taxon>Alphaproteobacteria</taxon>
        <taxon>Hyphomicrobiales</taxon>
        <taxon>Methylobacteriaceae</taxon>
        <taxon>Microvirga</taxon>
    </lineage>
</organism>
<evidence type="ECO:0000313" key="3">
    <source>
        <dbReference type="Proteomes" id="UP000572984"/>
    </source>
</evidence>
<proteinExistence type="predicted"/>
<keyword evidence="1" id="KW-0472">Membrane</keyword>
<name>A0A838BJ69_9HYPH</name>
<dbReference type="EMBL" id="JACDXJ010000001">
    <property type="protein sequence ID" value="MBA1155331.1"/>
    <property type="molecule type" value="Genomic_DNA"/>
</dbReference>
<dbReference type="Proteomes" id="UP000572984">
    <property type="component" value="Unassembled WGS sequence"/>
</dbReference>
<evidence type="ECO:0008006" key="4">
    <source>
        <dbReference type="Google" id="ProtNLM"/>
    </source>
</evidence>
<keyword evidence="1" id="KW-1133">Transmembrane helix</keyword>
<keyword evidence="3" id="KW-1185">Reference proteome</keyword>
<accession>A0A838BJ69</accession>
<evidence type="ECO:0000256" key="1">
    <source>
        <dbReference type="SAM" id="Phobius"/>
    </source>
</evidence>
<keyword evidence="1" id="KW-0812">Transmembrane</keyword>
<feature type="transmembrane region" description="Helical" evidence="1">
    <location>
        <begin position="41"/>
        <end position="66"/>
    </location>
</feature>